<dbReference type="EMBL" id="FOFA01000002">
    <property type="protein sequence ID" value="SEQ12938.1"/>
    <property type="molecule type" value="Genomic_DNA"/>
</dbReference>
<name>A0A1H9DJM9_9ACTN</name>
<dbReference type="Pfam" id="PF01370">
    <property type="entry name" value="Epimerase"/>
    <property type="match status" value="1"/>
</dbReference>
<proteinExistence type="inferred from homology"/>
<dbReference type="InterPro" id="IPR001509">
    <property type="entry name" value="Epimerase_deHydtase"/>
</dbReference>
<gene>
    <name evidence="4" type="ORF">SAMN05421756_102544</name>
</gene>
<dbReference type="PANTHER" id="PTHR43000">
    <property type="entry name" value="DTDP-D-GLUCOSE 4,6-DEHYDRATASE-RELATED"/>
    <property type="match status" value="1"/>
</dbReference>
<feature type="region of interest" description="Disordered" evidence="2">
    <location>
        <begin position="326"/>
        <end position="349"/>
    </location>
</feature>
<dbReference type="Gene3D" id="3.40.50.720">
    <property type="entry name" value="NAD(P)-binding Rossmann-like Domain"/>
    <property type="match status" value="1"/>
</dbReference>
<reference evidence="5" key="1">
    <citation type="submission" date="2016-10" db="EMBL/GenBank/DDBJ databases">
        <authorList>
            <person name="Varghese N."/>
            <person name="Submissions S."/>
        </authorList>
    </citation>
    <scope>NUCLEOTIDE SEQUENCE [LARGE SCALE GENOMIC DNA]</scope>
    <source>
        <strain evidence="5">CGMCC 4.6856</strain>
    </source>
</reference>
<sequence length="349" mass="37658">MIAPELPDNGLRGATTLVTGGAGTIGSTIVDQLLAAGAGEVRILDNLVRGRRANLRGVLDDPRVRLVVGDLRDRDLVNDLTRGADVVFHQAAIRITQCAEEPRLALEVLVDGTFNVIEAAAQHKVGKLVAASSASVYGLAEEFPTTEHQHPYDNDTFYGAAKTFNEGMLRSFRAMSGLDYVALRYFNVYGPRMDIHGLYTEVLIRWMERIVDGKPPLIFGSGAQTMDFVFTTDIARANLLAAASPIAEGVYNVARGEETSLLQLAERLLAVMGSDLGVEHGPDRPVNGVTRRLASTEAATRDLGFTAEIGLDEGLRQLVDWWRSEKALGNDPGKDAQDDTTPEPAGAMA</sequence>
<comment type="similarity">
    <text evidence="1">Belongs to the NAD(P)-dependent epimerase/dehydratase family.</text>
</comment>
<evidence type="ECO:0000259" key="3">
    <source>
        <dbReference type="Pfam" id="PF01370"/>
    </source>
</evidence>
<dbReference type="Gene3D" id="3.90.25.10">
    <property type="entry name" value="UDP-galactose 4-epimerase, domain 1"/>
    <property type="match status" value="1"/>
</dbReference>
<evidence type="ECO:0000313" key="5">
    <source>
        <dbReference type="Proteomes" id="UP000198504"/>
    </source>
</evidence>
<dbReference type="AlphaFoldDB" id="A0A1H9DJM9"/>
<keyword evidence="5" id="KW-1185">Reference proteome</keyword>
<protein>
    <submittedName>
        <fullName evidence="4">UDP-glucose 4-epimerase</fullName>
    </submittedName>
</protein>
<accession>A0A1H9DJM9</accession>
<evidence type="ECO:0000256" key="2">
    <source>
        <dbReference type="SAM" id="MobiDB-lite"/>
    </source>
</evidence>
<feature type="domain" description="NAD-dependent epimerase/dehydratase" evidence="3">
    <location>
        <begin position="17"/>
        <end position="254"/>
    </location>
</feature>
<evidence type="ECO:0000256" key="1">
    <source>
        <dbReference type="ARBA" id="ARBA00007637"/>
    </source>
</evidence>
<dbReference type="Proteomes" id="UP000198504">
    <property type="component" value="Unassembled WGS sequence"/>
</dbReference>
<organism evidence="4 5">
    <name type="scientific">Microlunatus flavus</name>
    <dbReference type="NCBI Taxonomy" id="1036181"/>
    <lineage>
        <taxon>Bacteria</taxon>
        <taxon>Bacillati</taxon>
        <taxon>Actinomycetota</taxon>
        <taxon>Actinomycetes</taxon>
        <taxon>Propionibacteriales</taxon>
        <taxon>Propionibacteriaceae</taxon>
        <taxon>Microlunatus</taxon>
    </lineage>
</organism>
<feature type="compositionally biased region" description="Basic and acidic residues" evidence="2">
    <location>
        <begin position="326"/>
        <end position="337"/>
    </location>
</feature>
<dbReference type="RefSeq" id="WP_232506155.1">
    <property type="nucleotide sequence ID" value="NZ_FOFA01000002.1"/>
</dbReference>
<dbReference type="SUPFAM" id="SSF51735">
    <property type="entry name" value="NAD(P)-binding Rossmann-fold domains"/>
    <property type="match status" value="1"/>
</dbReference>
<evidence type="ECO:0000313" key="4">
    <source>
        <dbReference type="EMBL" id="SEQ12938.1"/>
    </source>
</evidence>
<dbReference type="STRING" id="1036181.SAMN05421756_102544"/>
<dbReference type="InterPro" id="IPR036291">
    <property type="entry name" value="NAD(P)-bd_dom_sf"/>
</dbReference>